<name>A0ABN7B2E7_9HEMI</name>
<feature type="signal peptide" evidence="1">
    <location>
        <begin position="1"/>
        <end position="17"/>
    </location>
</feature>
<organism evidence="2 3">
    <name type="scientific">Nesidiocoris tenuis</name>
    <dbReference type="NCBI Taxonomy" id="355587"/>
    <lineage>
        <taxon>Eukaryota</taxon>
        <taxon>Metazoa</taxon>
        <taxon>Ecdysozoa</taxon>
        <taxon>Arthropoda</taxon>
        <taxon>Hexapoda</taxon>
        <taxon>Insecta</taxon>
        <taxon>Pterygota</taxon>
        <taxon>Neoptera</taxon>
        <taxon>Paraneoptera</taxon>
        <taxon>Hemiptera</taxon>
        <taxon>Heteroptera</taxon>
        <taxon>Panheteroptera</taxon>
        <taxon>Cimicomorpha</taxon>
        <taxon>Miridae</taxon>
        <taxon>Dicyphina</taxon>
        <taxon>Nesidiocoris</taxon>
    </lineage>
</organism>
<proteinExistence type="predicted"/>
<dbReference type="EMBL" id="AP028915">
    <property type="protein sequence ID" value="BES96922.1"/>
    <property type="molecule type" value="Genomic_DNA"/>
</dbReference>
<feature type="chain" id="PRO_5046923629" evidence="1">
    <location>
        <begin position="18"/>
        <end position="184"/>
    </location>
</feature>
<evidence type="ECO:0000313" key="3">
    <source>
        <dbReference type="Proteomes" id="UP001307889"/>
    </source>
</evidence>
<keyword evidence="1" id="KW-0732">Signal</keyword>
<accession>A0ABN7B2E7</accession>
<protein>
    <submittedName>
        <fullName evidence="2">Uncharacterized protein</fullName>
    </submittedName>
</protein>
<dbReference type="Proteomes" id="UP001307889">
    <property type="component" value="Chromosome 7"/>
</dbReference>
<gene>
    <name evidence="2" type="ORF">NTJ_09736</name>
</gene>
<keyword evidence="3" id="KW-1185">Reference proteome</keyword>
<sequence length="184" mass="20551">MYAKVIVLALFSCCASAYPLFLRFEDDGQWRPESDGSYWGRGDIQWSLEDGSWKPELDGSYLGDGSLSWLDRRRRSIALSNPNALPVPLDEPITAYAKNAHLIQQRTEGTRNILGGGIPINLPADTYEVAVGKQAHAIAHAKQSAITTGLNENFPINIGLPSLQPWYAQPWALDFPHPYDSRYY</sequence>
<evidence type="ECO:0000256" key="1">
    <source>
        <dbReference type="SAM" id="SignalP"/>
    </source>
</evidence>
<evidence type="ECO:0000313" key="2">
    <source>
        <dbReference type="EMBL" id="BES96922.1"/>
    </source>
</evidence>
<reference evidence="2 3" key="1">
    <citation type="submission" date="2023-09" db="EMBL/GenBank/DDBJ databases">
        <title>Nesidiocoris tenuis whole genome shotgun sequence.</title>
        <authorList>
            <person name="Shibata T."/>
            <person name="Shimoda M."/>
            <person name="Kobayashi T."/>
            <person name="Uehara T."/>
        </authorList>
    </citation>
    <scope>NUCLEOTIDE SEQUENCE [LARGE SCALE GENOMIC DNA]</scope>
    <source>
        <strain evidence="2 3">Japan</strain>
    </source>
</reference>